<feature type="domain" description="OB-fold nucleic acid binding" evidence="7">
    <location>
        <begin position="14"/>
        <end position="106"/>
    </location>
</feature>
<dbReference type="EMBL" id="FOHV01000005">
    <property type="protein sequence ID" value="SES90968.1"/>
    <property type="molecule type" value="Genomic_DNA"/>
</dbReference>
<comment type="subunit">
    <text evidence="5">Heterooligomer composed of large and small subunits.</text>
</comment>
<dbReference type="CDD" id="cd04489">
    <property type="entry name" value="ExoVII_LU_OBF"/>
    <property type="match status" value="1"/>
</dbReference>
<dbReference type="OrthoDB" id="9802795at2"/>
<dbReference type="GO" id="GO:0006308">
    <property type="term" value="P:DNA catabolic process"/>
    <property type="evidence" value="ECO:0007669"/>
    <property type="project" value="UniProtKB-UniRule"/>
</dbReference>
<proteinExistence type="inferred from homology"/>
<dbReference type="HAMAP" id="MF_00378">
    <property type="entry name" value="Exonuc_7_L"/>
    <property type="match status" value="1"/>
</dbReference>
<comment type="catalytic activity">
    <reaction evidence="5">
        <text>Exonucleolytic cleavage in either 5'- to 3'- or 3'- to 5'-direction to yield nucleoside 5'-phosphates.</text>
        <dbReference type="EC" id="3.1.11.6"/>
    </reaction>
</comment>
<dbReference type="EC" id="3.1.11.6" evidence="5"/>
<dbReference type="AlphaFoldDB" id="A0A1I0A9Z0"/>
<dbReference type="PANTHER" id="PTHR30008">
    <property type="entry name" value="EXODEOXYRIBONUCLEASE 7 LARGE SUBUNIT"/>
    <property type="match status" value="1"/>
</dbReference>
<dbReference type="Pfam" id="PF13742">
    <property type="entry name" value="tRNA_anti_2"/>
    <property type="match status" value="1"/>
</dbReference>
<dbReference type="GO" id="GO:0005737">
    <property type="term" value="C:cytoplasm"/>
    <property type="evidence" value="ECO:0007669"/>
    <property type="project" value="UniProtKB-SubCell"/>
</dbReference>
<evidence type="ECO:0000256" key="1">
    <source>
        <dbReference type="ARBA" id="ARBA00022490"/>
    </source>
</evidence>
<keyword evidence="3 5" id="KW-0378">Hydrolase</keyword>
<dbReference type="NCBIfam" id="TIGR00237">
    <property type="entry name" value="xseA"/>
    <property type="match status" value="1"/>
</dbReference>
<dbReference type="GO" id="GO:0009318">
    <property type="term" value="C:exodeoxyribonuclease VII complex"/>
    <property type="evidence" value="ECO:0007669"/>
    <property type="project" value="UniProtKB-UniRule"/>
</dbReference>
<feature type="domain" description="Exonuclease VII large subunit C-terminal" evidence="6">
    <location>
        <begin position="384"/>
        <end position="551"/>
    </location>
</feature>
<organism evidence="8 9">
    <name type="scientific">Thorsellia anophelis DSM 18579</name>
    <dbReference type="NCBI Taxonomy" id="1123402"/>
    <lineage>
        <taxon>Bacteria</taxon>
        <taxon>Pseudomonadati</taxon>
        <taxon>Pseudomonadota</taxon>
        <taxon>Gammaproteobacteria</taxon>
        <taxon>Enterobacterales</taxon>
        <taxon>Thorselliaceae</taxon>
        <taxon>Thorsellia</taxon>
    </lineage>
</organism>
<dbReference type="InterPro" id="IPR025824">
    <property type="entry name" value="OB-fold_nuc-bd_dom"/>
</dbReference>
<dbReference type="InterPro" id="IPR020579">
    <property type="entry name" value="Exonuc_VII_lsu_C"/>
</dbReference>
<dbReference type="Pfam" id="PF02601">
    <property type="entry name" value="Exonuc_VII_L"/>
    <property type="match status" value="2"/>
</dbReference>
<dbReference type="STRING" id="1123402.SAMN02583745_00854"/>
<evidence type="ECO:0000256" key="4">
    <source>
        <dbReference type="ARBA" id="ARBA00022839"/>
    </source>
</evidence>
<keyword evidence="2 5" id="KW-0540">Nuclease</keyword>
<dbReference type="PANTHER" id="PTHR30008:SF0">
    <property type="entry name" value="EXODEOXYRIBONUCLEASE 7 LARGE SUBUNIT"/>
    <property type="match status" value="1"/>
</dbReference>
<evidence type="ECO:0000313" key="9">
    <source>
        <dbReference type="Proteomes" id="UP000242642"/>
    </source>
</evidence>
<protein>
    <recommendedName>
        <fullName evidence="5">Exodeoxyribonuclease 7 large subunit</fullName>
        <ecNumber evidence="5">3.1.11.6</ecNumber>
    </recommendedName>
    <alternativeName>
        <fullName evidence="5">Exodeoxyribonuclease VII large subunit</fullName>
        <shortName evidence="5">Exonuclease VII large subunit</shortName>
    </alternativeName>
</protein>
<dbReference type="Proteomes" id="UP000242642">
    <property type="component" value="Unassembled WGS sequence"/>
</dbReference>
<evidence type="ECO:0000256" key="2">
    <source>
        <dbReference type="ARBA" id="ARBA00022722"/>
    </source>
</evidence>
<name>A0A1I0A9Z0_9GAMM</name>
<comment type="function">
    <text evidence="5">Bidirectionally degrades single-stranded DNA into large acid-insoluble oligonucleotides, which are then degraded further into small acid-soluble oligonucleotides.</text>
</comment>
<evidence type="ECO:0000256" key="3">
    <source>
        <dbReference type="ARBA" id="ARBA00022801"/>
    </source>
</evidence>
<comment type="subcellular location">
    <subcellularLocation>
        <location evidence="5">Cytoplasm</location>
    </subcellularLocation>
</comment>
<dbReference type="GO" id="GO:0003676">
    <property type="term" value="F:nucleic acid binding"/>
    <property type="evidence" value="ECO:0007669"/>
    <property type="project" value="InterPro"/>
</dbReference>
<reference evidence="9" key="1">
    <citation type="submission" date="2016-10" db="EMBL/GenBank/DDBJ databases">
        <authorList>
            <person name="Varghese N."/>
            <person name="Submissions S."/>
        </authorList>
    </citation>
    <scope>NUCLEOTIDE SEQUENCE [LARGE SCALE GENOMIC DNA]</scope>
    <source>
        <strain evidence="9">DSM 18579</strain>
    </source>
</reference>
<keyword evidence="1 5" id="KW-0963">Cytoplasm</keyword>
<evidence type="ECO:0000313" key="8">
    <source>
        <dbReference type="EMBL" id="SES90968.1"/>
    </source>
</evidence>
<feature type="domain" description="Exonuclease VII large subunit C-terminal" evidence="6">
    <location>
        <begin position="130"/>
        <end position="359"/>
    </location>
</feature>
<gene>
    <name evidence="5" type="primary">xseA</name>
    <name evidence="8" type="ORF">SAMN02583745_00854</name>
</gene>
<evidence type="ECO:0000259" key="7">
    <source>
        <dbReference type="Pfam" id="PF13742"/>
    </source>
</evidence>
<keyword evidence="9" id="KW-1185">Reference proteome</keyword>
<comment type="similarity">
    <text evidence="5">Belongs to the XseA family.</text>
</comment>
<dbReference type="InterPro" id="IPR003753">
    <property type="entry name" value="Exonuc_VII_L"/>
</dbReference>
<evidence type="ECO:0000256" key="5">
    <source>
        <dbReference type="HAMAP-Rule" id="MF_00378"/>
    </source>
</evidence>
<keyword evidence="4 5" id="KW-0269">Exonuclease</keyword>
<accession>A0A1I0A9Z0</accession>
<evidence type="ECO:0000259" key="6">
    <source>
        <dbReference type="Pfam" id="PF02601"/>
    </source>
</evidence>
<dbReference type="GO" id="GO:0008855">
    <property type="term" value="F:exodeoxyribonuclease VII activity"/>
    <property type="evidence" value="ECO:0007669"/>
    <property type="project" value="UniProtKB-UniRule"/>
</dbReference>
<sequence length="559" mass="62933">MQTQTIQPTNETVYTVSKLNQTVRLALEQTATRVLIVGEISNFSAPSSGHWYFTLKDNTAQVKAAMFRGNNRLVNFSPQNGMQVMVRATVTLYEPRGDYQIIVEKIKPAGEGLLQQQFDALKAKLAEEGLFANHLKKILPKPAKKLGIITSPTGAALQDILQVLKRRDPQLPVIIYPSQVQGEPAVKQLIQMIEIANKRMECDVLILARGGGSLEDLWCFNNEALARAIFASKIPIISGVGHETDVTIADFVADVRAPTPSAAAELVSRNQQEMLESCRKLEQRLEFSMDYYLSVQNQNYAKLNHRLNLQHPELQIARKLLKLNELISKLGQLQTNAIAKQVKQLALQAEKLKSHNPYTISVDRLAKVTKRLEFLNPILKFRPIETSITTAMSKLTRLMNDKIKSNQFRLSNIDKALYPTQNQIISYKQGQLSNIIQKFNNVNLVQPNYSKLGLLNQKLYQFSPQASIQSHYQQLLALSNRKNQSIKVRIETSKLEMRACVGQLDALSPLKSLERGFAVALTNKQERIKSKQQVLQGDIIQTRVSDGKITSQVLRVDDL</sequence>